<evidence type="ECO:0000313" key="2">
    <source>
        <dbReference type="EMBL" id="CAD8910994.1"/>
    </source>
</evidence>
<proteinExistence type="predicted"/>
<gene>
    <name evidence="2" type="ORF">BSP0115_LOCUS4199</name>
</gene>
<name>A0A7S1G6R5_9STRA</name>
<organism evidence="2">
    <name type="scientific">Bicosoecida sp. CB-2014</name>
    <dbReference type="NCBI Taxonomy" id="1486930"/>
    <lineage>
        <taxon>Eukaryota</taxon>
        <taxon>Sar</taxon>
        <taxon>Stramenopiles</taxon>
        <taxon>Bigyra</taxon>
        <taxon>Opalozoa</taxon>
        <taxon>Bicosoecida</taxon>
    </lineage>
</organism>
<reference evidence="2" key="1">
    <citation type="submission" date="2021-01" db="EMBL/GenBank/DDBJ databases">
        <authorList>
            <person name="Corre E."/>
            <person name="Pelletier E."/>
            <person name="Niang G."/>
            <person name="Scheremetjew M."/>
            <person name="Finn R."/>
            <person name="Kale V."/>
            <person name="Holt S."/>
            <person name="Cochrane G."/>
            <person name="Meng A."/>
            <person name="Brown T."/>
            <person name="Cohen L."/>
        </authorList>
    </citation>
    <scope>NUCLEOTIDE SEQUENCE</scope>
    <source>
        <strain evidence="2">Ms1</strain>
    </source>
</reference>
<dbReference type="AlphaFoldDB" id="A0A7S1G6R5"/>
<accession>A0A7S1G6R5</accession>
<feature type="region of interest" description="Disordered" evidence="1">
    <location>
        <begin position="227"/>
        <end position="266"/>
    </location>
</feature>
<feature type="compositionally biased region" description="Basic and acidic residues" evidence="1">
    <location>
        <begin position="121"/>
        <end position="132"/>
    </location>
</feature>
<feature type="region of interest" description="Disordered" evidence="1">
    <location>
        <begin position="150"/>
        <end position="207"/>
    </location>
</feature>
<protein>
    <submittedName>
        <fullName evidence="2">Uncharacterized protein</fullName>
    </submittedName>
</protein>
<feature type="region of interest" description="Disordered" evidence="1">
    <location>
        <begin position="108"/>
        <end position="132"/>
    </location>
</feature>
<evidence type="ECO:0000256" key="1">
    <source>
        <dbReference type="SAM" id="MobiDB-lite"/>
    </source>
</evidence>
<feature type="region of interest" description="Disordered" evidence="1">
    <location>
        <begin position="26"/>
        <end position="80"/>
    </location>
</feature>
<dbReference type="EMBL" id="HBFS01006221">
    <property type="protein sequence ID" value="CAD8910994.1"/>
    <property type="molecule type" value="Transcribed_RNA"/>
</dbReference>
<feature type="compositionally biased region" description="Gly residues" evidence="1">
    <location>
        <begin position="62"/>
        <end position="73"/>
    </location>
</feature>
<sequence length="386" mass="39414">MEKSYMQVMAEVARFDGGGDLRREKAAAAFDPSAMERTRPARGRGARPADSGIFGGPDDASVGGGGGAGGMGGSRAASAGAAALDVDWAGAAPRPTGRKHHVDAATRAALGPGLMPEPEEEEKKMPSKRHYERDLRFSSVDQTAAGAPLGSAAYQLGPGGDHSAKDWVSTSHAPYDDDRESVAPGGKPKGGGRRGAPRPGVPPGDVSRARMERARLAAGETASVAALAGVETVPRPHVGEAPDSSRVGPAHRSGLGSASVDSVTLGAGGETPGARYVGGLTRAGGNSLLSGIGAKIASRIEMPPDIDPEHALRMRNAAAKGAAPARPDRGISGYQGYRPAHAGVQSRDVGATMDEGLRSQYAVLSNYSSTMPGHTGYKPMDPAMMK</sequence>